<keyword evidence="3" id="KW-1185">Reference proteome</keyword>
<evidence type="ECO:0000256" key="1">
    <source>
        <dbReference type="SAM" id="MobiDB-lite"/>
    </source>
</evidence>
<dbReference type="OrthoDB" id="354312at2759"/>
<proteinExistence type="predicted"/>
<dbReference type="RefSeq" id="XP_013251782.1">
    <property type="nucleotide sequence ID" value="XM_013396328.1"/>
</dbReference>
<reference evidence="2" key="1">
    <citation type="submission" date="2013-10" db="EMBL/GenBank/DDBJ databases">
        <title>Genomic analysis of the causative agents of coccidiosis in chickens.</title>
        <authorList>
            <person name="Reid A.J."/>
            <person name="Blake D."/>
            <person name="Billington K."/>
            <person name="Browne H."/>
            <person name="Dunn M."/>
            <person name="Hung S."/>
            <person name="Kawahara F."/>
            <person name="Miranda-Saavedra D."/>
            <person name="Mourier T."/>
            <person name="Nagra H."/>
            <person name="Otto T.D."/>
            <person name="Rawlings N."/>
            <person name="Sanchez A."/>
            <person name="Sanders M."/>
            <person name="Subramaniam C."/>
            <person name="Tay Y."/>
            <person name="Dear P."/>
            <person name="Doerig C."/>
            <person name="Gruber A."/>
            <person name="Parkinson J."/>
            <person name="Shirley M."/>
            <person name="Wan K.L."/>
            <person name="Berriman M."/>
            <person name="Tomley F."/>
            <person name="Pain A."/>
        </authorList>
    </citation>
    <scope>NUCLEOTIDE SEQUENCE</scope>
    <source>
        <strain evidence="2">Houghton</strain>
    </source>
</reference>
<feature type="region of interest" description="Disordered" evidence="1">
    <location>
        <begin position="218"/>
        <end position="239"/>
    </location>
</feature>
<protein>
    <submittedName>
        <fullName evidence="2">GD22670, related, related</fullName>
    </submittedName>
</protein>
<accession>U6GF21</accession>
<feature type="compositionally biased region" description="Basic and acidic residues" evidence="1">
    <location>
        <begin position="219"/>
        <end position="229"/>
    </location>
</feature>
<evidence type="ECO:0000313" key="2">
    <source>
        <dbReference type="EMBL" id="CDI77943.1"/>
    </source>
</evidence>
<dbReference type="SUPFAM" id="SSF52833">
    <property type="entry name" value="Thioredoxin-like"/>
    <property type="match status" value="1"/>
</dbReference>
<organism evidence="2 3">
    <name type="scientific">Eimeria acervulina</name>
    <name type="common">Coccidian parasite</name>
    <dbReference type="NCBI Taxonomy" id="5801"/>
    <lineage>
        <taxon>Eukaryota</taxon>
        <taxon>Sar</taxon>
        <taxon>Alveolata</taxon>
        <taxon>Apicomplexa</taxon>
        <taxon>Conoidasida</taxon>
        <taxon>Coccidia</taxon>
        <taxon>Eucoccidiorida</taxon>
        <taxon>Eimeriorina</taxon>
        <taxon>Eimeriidae</taxon>
        <taxon>Eimeria</taxon>
    </lineage>
</organism>
<dbReference type="Gene3D" id="3.40.30.10">
    <property type="entry name" value="Glutaredoxin"/>
    <property type="match status" value="1"/>
</dbReference>
<evidence type="ECO:0000313" key="3">
    <source>
        <dbReference type="Proteomes" id="UP000018050"/>
    </source>
</evidence>
<dbReference type="Proteomes" id="UP000018050">
    <property type="component" value="Unassembled WGS sequence"/>
</dbReference>
<dbReference type="InterPro" id="IPR050730">
    <property type="entry name" value="UBX_domain-protein"/>
</dbReference>
<dbReference type="Pfam" id="PF13899">
    <property type="entry name" value="Thioredoxin_7"/>
    <property type="match status" value="1"/>
</dbReference>
<dbReference type="Pfam" id="PF14555">
    <property type="entry name" value="UBA_4"/>
    <property type="match status" value="1"/>
</dbReference>
<feature type="region of interest" description="Disordered" evidence="1">
    <location>
        <begin position="288"/>
        <end position="338"/>
    </location>
</feature>
<dbReference type="PANTHER" id="PTHR23322">
    <property type="entry name" value="FAS-ASSOCIATED PROTEIN"/>
    <property type="match status" value="1"/>
</dbReference>
<sequence>MDPSEAIPVLMDVAGIPDADTARRFLEQAKGDINAAASLYIDSVAANNGVSLSDPGEGLRAPDPEYSQTLLSPSFHPSQAAASSAGFPQRNVTALAVDSSAGTVAFRDLFELPGGLSCQEPFARARELGREQNKWLLVNIQQVDAFESLRLNRDVWKAEVVQVICTWILSKTSSSSGKEQIDVKKAKFSATCIASFVPYSGHVSASFFEFVERQQMADSKSKRGEKPSEDSNAVPSGAPVVSATPAAAAAAAAAGAPSEASFANPASLSAAAAAADAPAALTVDEADTSMGGHQLQSHKTSADEAEPSAYKEVNSQLLDLMRLREQRRQQQGKTETQS</sequence>
<gene>
    <name evidence="2" type="ORF">EAH_00006100</name>
</gene>
<dbReference type="OMA" id="FIFWQRT"/>
<dbReference type="GeneID" id="25268680"/>
<dbReference type="InterPro" id="IPR036249">
    <property type="entry name" value="Thioredoxin-like_sf"/>
</dbReference>
<dbReference type="GO" id="GO:0043130">
    <property type="term" value="F:ubiquitin binding"/>
    <property type="evidence" value="ECO:0007669"/>
    <property type="project" value="TreeGrafter"/>
</dbReference>
<dbReference type="VEuPathDB" id="ToxoDB:EAH_00006100"/>
<dbReference type="AlphaFoldDB" id="U6GF21"/>
<name>U6GF21_EIMAC</name>
<dbReference type="EMBL" id="HG670774">
    <property type="protein sequence ID" value="CDI77943.1"/>
    <property type="molecule type" value="Genomic_DNA"/>
</dbReference>
<reference evidence="2" key="2">
    <citation type="submission" date="2013-10" db="EMBL/GenBank/DDBJ databases">
        <authorList>
            <person name="Aslett M."/>
        </authorList>
    </citation>
    <scope>NUCLEOTIDE SEQUENCE</scope>
    <source>
        <strain evidence="2">Houghton</strain>
    </source>
</reference>